<comment type="subcellular location">
    <subcellularLocation>
        <location evidence="1 10">Cytoplasm</location>
    </subcellularLocation>
</comment>
<evidence type="ECO:0000256" key="7">
    <source>
        <dbReference type="ARBA" id="ARBA00022705"/>
    </source>
</evidence>
<keyword evidence="7 10" id="KW-0235">DNA replication</keyword>
<dbReference type="PANTHER" id="PTHR30478">
    <property type="entry name" value="DNA POLYMERASE III SUBUNIT BETA"/>
    <property type="match status" value="1"/>
</dbReference>
<dbReference type="NCBIfam" id="TIGR00663">
    <property type="entry name" value="dnan"/>
    <property type="match status" value="1"/>
</dbReference>
<feature type="domain" description="DNA polymerase III beta sliding clamp N-terminal" evidence="11">
    <location>
        <begin position="1"/>
        <end position="120"/>
    </location>
</feature>
<comment type="function">
    <text evidence="10">Confers DNA tethering and processivity to DNA polymerases and other proteins. Acts as a clamp, forming a ring around DNA (a reaction catalyzed by the clamp-loading complex) which diffuses in an ATP-independent manner freely and bidirectionally along dsDNA. Initially characterized for its ability to contact the catalytic subunit of DNA polymerase III (Pol III), a complex, multichain enzyme responsible for most of the replicative synthesis in bacteria; Pol III exhibits 3'-5' exonuclease proofreading activity. The beta chain is required for initiation of replication as well as for processivity of DNA replication.</text>
</comment>
<dbReference type="GO" id="GO:0006271">
    <property type="term" value="P:DNA strand elongation involved in DNA replication"/>
    <property type="evidence" value="ECO:0007669"/>
    <property type="project" value="TreeGrafter"/>
</dbReference>
<evidence type="ECO:0000259" key="11">
    <source>
        <dbReference type="Pfam" id="PF00712"/>
    </source>
</evidence>
<comment type="similarity">
    <text evidence="2 10">Belongs to the beta sliding clamp family.</text>
</comment>
<feature type="domain" description="DNA polymerase III beta sliding clamp C-terminal" evidence="13">
    <location>
        <begin position="247"/>
        <end position="367"/>
    </location>
</feature>
<evidence type="ECO:0000313" key="14">
    <source>
        <dbReference type="EMBL" id="SSW95749.1"/>
    </source>
</evidence>
<dbReference type="GO" id="GO:0042802">
    <property type="term" value="F:identical protein binding"/>
    <property type="evidence" value="ECO:0007669"/>
    <property type="project" value="UniProtKB-ARBA"/>
</dbReference>
<dbReference type="Gene3D" id="3.70.10.10">
    <property type="match status" value="1"/>
</dbReference>
<evidence type="ECO:0000259" key="13">
    <source>
        <dbReference type="Pfam" id="PF02768"/>
    </source>
</evidence>
<evidence type="ECO:0000256" key="6">
    <source>
        <dbReference type="ARBA" id="ARBA00022695"/>
    </source>
</evidence>
<dbReference type="Pfam" id="PF00712">
    <property type="entry name" value="DNA_pol3_beta"/>
    <property type="match status" value="1"/>
</dbReference>
<dbReference type="SMART" id="SM00480">
    <property type="entry name" value="POL3Bc"/>
    <property type="match status" value="1"/>
</dbReference>
<evidence type="ECO:0000256" key="4">
    <source>
        <dbReference type="ARBA" id="ARBA00022490"/>
    </source>
</evidence>
<evidence type="ECO:0000259" key="12">
    <source>
        <dbReference type="Pfam" id="PF02767"/>
    </source>
</evidence>
<dbReference type="GO" id="GO:0009360">
    <property type="term" value="C:DNA polymerase III complex"/>
    <property type="evidence" value="ECO:0007669"/>
    <property type="project" value="InterPro"/>
</dbReference>
<keyword evidence="8 10" id="KW-0239">DNA-directed DNA polymerase</keyword>
<dbReference type="GO" id="GO:0008408">
    <property type="term" value="F:3'-5' exonuclease activity"/>
    <property type="evidence" value="ECO:0007669"/>
    <property type="project" value="InterPro"/>
</dbReference>
<dbReference type="GO" id="GO:0005737">
    <property type="term" value="C:cytoplasm"/>
    <property type="evidence" value="ECO:0007669"/>
    <property type="project" value="UniProtKB-SubCell"/>
</dbReference>
<dbReference type="InterPro" id="IPR001001">
    <property type="entry name" value="DNA_polIII_beta"/>
</dbReference>
<dbReference type="FunFam" id="3.10.150.10:FF:000001">
    <property type="entry name" value="Beta sliding clamp"/>
    <property type="match status" value="1"/>
</dbReference>
<keyword evidence="5 10" id="KW-0808">Transferase</keyword>
<evidence type="ECO:0000256" key="5">
    <source>
        <dbReference type="ARBA" id="ARBA00022679"/>
    </source>
</evidence>
<dbReference type="CDD" id="cd00140">
    <property type="entry name" value="beta_clamp"/>
    <property type="match status" value="1"/>
</dbReference>
<accession>A0A3B0MI99</accession>
<evidence type="ECO:0000256" key="9">
    <source>
        <dbReference type="ARBA" id="ARBA00023125"/>
    </source>
</evidence>
<protein>
    <recommendedName>
        <fullName evidence="3 10">Beta sliding clamp</fullName>
    </recommendedName>
</protein>
<gene>
    <name evidence="14" type="primary">dnaN</name>
    <name evidence="14" type="ORF">ARTV_1776</name>
</gene>
<dbReference type="Pfam" id="PF02768">
    <property type="entry name" value="DNA_pol3_beta_3"/>
    <property type="match status" value="1"/>
</dbReference>
<dbReference type="InterPro" id="IPR046938">
    <property type="entry name" value="DNA_clamp_sf"/>
</dbReference>
<dbReference type="SUPFAM" id="SSF55979">
    <property type="entry name" value="DNA clamp"/>
    <property type="match status" value="3"/>
</dbReference>
<dbReference type="Gene3D" id="3.10.150.10">
    <property type="entry name" value="DNA Polymerase III, subunit A, domain 2"/>
    <property type="match status" value="1"/>
</dbReference>
<dbReference type="InterPro" id="IPR022634">
    <property type="entry name" value="DNA_polIII_beta_N"/>
</dbReference>
<evidence type="ECO:0000256" key="2">
    <source>
        <dbReference type="ARBA" id="ARBA00010752"/>
    </source>
</evidence>
<dbReference type="InterPro" id="IPR022637">
    <property type="entry name" value="DNA_polIII_beta_cen"/>
</dbReference>
<dbReference type="PANTHER" id="PTHR30478:SF0">
    <property type="entry name" value="BETA SLIDING CLAMP"/>
    <property type="match status" value="1"/>
</dbReference>
<name>A0A3B0MI99_9GAMM</name>
<feature type="domain" description="DNA polymerase III beta sliding clamp central" evidence="12">
    <location>
        <begin position="129"/>
        <end position="245"/>
    </location>
</feature>
<proteinExistence type="inferred from homology"/>
<dbReference type="FunFam" id="3.10.150.10:FF:000002">
    <property type="entry name" value="Beta sliding clamp"/>
    <property type="match status" value="1"/>
</dbReference>
<keyword evidence="6 10" id="KW-0548">Nucleotidyltransferase</keyword>
<dbReference type="EMBL" id="UFQR01000006">
    <property type="protein sequence ID" value="SSW95749.1"/>
    <property type="molecule type" value="Genomic_DNA"/>
</dbReference>
<reference evidence="14" key="1">
    <citation type="submission" date="2018-04" db="EMBL/GenBank/DDBJ databases">
        <authorList>
            <person name="Go L.Y."/>
            <person name="Mitchell J.A."/>
        </authorList>
    </citation>
    <scope>NUCLEOTIDE SEQUENCE</scope>
    <source>
        <strain evidence="14">ARTV</strain>
    </source>
</reference>
<evidence type="ECO:0000256" key="10">
    <source>
        <dbReference type="PIRNR" id="PIRNR000804"/>
    </source>
</evidence>
<comment type="subunit">
    <text evidence="10">Forms a ring-shaped head-to-tail homodimer around DNA.</text>
</comment>
<evidence type="ECO:0000256" key="1">
    <source>
        <dbReference type="ARBA" id="ARBA00004496"/>
    </source>
</evidence>
<evidence type="ECO:0000256" key="8">
    <source>
        <dbReference type="ARBA" id="ARBA00022932"/>
    </source>
</evidence>
<dbReference type="InterPro" id="IPR022635">
    <property type="entry name" value="DNA_polIII_beta_C"/>
</dbReference>
<dbReference type="FunFam" id="3.10.150.10:FF:000003">
    <property type="entry name" value="Beta sliding clamp"/>
    <property type="match status" value="1"/>
</dbReference>
<dbReference type="Pfam" id="PF02767">
    <property type="entry name" value="DNA_pol3_beta_2"/>
    <property type="match status" value="1"/>
</dbReference>
<dbReference type="GO" id="GO:0003677">
    <property type="term" value="F:DNA binding"/>
    <property type="evidence" value="ECO:0007669"/>
    <property type="project" value="UniProtKB-UniRule"/>
</dbReference>
<dbReference type="PIRSF" id="PIRSF000804">
    <property type="entry name" value="DNA_pol_III_b"/>
    <property type="match status" value="1"/>
</dbReference>
<dbReference type="AlphaFoldDB" id="A0A3B0MI99"/>
<keyword evidence="4 10" id="KW-0963">Cytoplasm</keyword>
<evidence type="ECO:0000256" key="3">
    <source>
        <dbReference type="ARBA" id="ARBA00021035"/>
    </source>
</evidence>
<organism evidence="14">
    <name type="scientific">Arsenophonus endosymbiont of Trialeurodes vaporariorum</name>
    <dbReference type="NCBI Taxonomy" id="235567"/>
    <lineage>
        <taxon>Bacteria</taxon>
        <taxon>Pseudomonadati</taxon>
        <taxon>Pseudomonadota</taxon>
        <taxon>Gammaproteobacteria</taxon>
        <taxon>Enterobacterales</taxon>
        <taxon>Morganellaceae</taxon>
        <taxon>Arsenophonus</taxon>
    </lineage>
</organism>
<dbReference type="GO" id="GO:0003887">
    <property type="term" value="F:DNA-directed DNA polymerase activity"/>
    <property type="evidence" value="ECO:0007669"/>
    <property type="project" value="UniProtKB-UniRule"/>
</dbReference>
<keyword evidence="9" id="KW-0238">DNA-binding</keyword>
<sequence>MKFTIEREQLLKPLHQVSGPLGGRPTLPILGNLLLQVSEKTLSLTGTDLEVEMVAKVTLTQPGENGSITVPARKFFDIWRGLPDGSEIKVTLEGERLLVRSGRSRFSLSTLPAADFPNLDDWQSEVEFELPKTTLKRLIEATQFSMAHQDVRYYLNGMLFETEGKELRSVATDGHRLAVCSLNINIDENLQTHSVIVPRKGVVEFMRLLDSSDESLKLQIGRNNIRAHVGDFIFTSKLVDGRFPDYRRVLPKNPDKTLTADCNKLKQAFSRAAILSNEKFRGVRLYISENQLKITANNPEQEESEEIVDVNYQSSMIEIGFNVSYILDVLNTLKCEQVNLLLTDSNSSVQIEDVASNAAAYVVMPMRL</sequence>